<dbReference type="STRING" id="1855383.SAMN05216548_11454"/>
<dbReference type="EMBL" id="FOFG01000014">
    <property type="protein sequence ID" value="SER27307.1"/>
    <property type="molecule type" value="Genomic_DNA"/>
</dbReference>
<evidence type="ECO:0000313" key="2">
    <source>
        <dbReference type="Proteomes" id="UP000199647"/>
    </source>
</evidence>
<protein>
    <submittedName>
        <fullName evidence="1">Uncharacterized protein</fullName>
    </submittedName>
</protein>
<accession>A0A1H9MUW4</accession>
<sequence>MSPEQIVTVRQHSLRPGFYIVEGADWDEVSRRPSLAAAQECLRRGASPQSILTIQHENGGRVSAPIASYLDQ</sequence>
<organism evidence="1 2">
    <name type="scientific">Faunimonas pinastri</name>
    <dbReference type="NCBI Taxonomy" id="1855383"/>
    <lineage>
        <taxon>Bacteria</taxon>
        <taxon>Pseudomonadati</taxon>
        <taxon>Pseudomonadota</taxon>
        <taxon>Alphaproteobacteria</taxon>
        <taxon>Hyphomicrobiales</taxon>
        <taxon>Afifellaceae</taxon>
        <taxon>Faunimonas</taxon>
    </lineage>
</organism>
<dbReference type="AlphaFoldDB" id="A0A1H9MUW4"/>
<dbReference type="Proteomes" id="UP000199647">
    <property type="component" value="Unassembled WGS sequence"/>
</dbReference>
<proteinExistence type="predicted"/>
<reference evidence="1 2" key="1">
    <citation type="submission" date="2016-10" db="EMBL/GenBank/DDBJ databases">
        <authorList>
            <person name="de Groot N.N."/>
        </authorList>
    </citation>
    <scope>NUCLEOTIDE SEQUENCE [LARGE SCALE GENOMIC DNA]</scope>
    <source>
        <strain evidence="1 2">A52C2</strain>
    </source>
</reference>
<gene>
    <name evidence="1" type="ORF">SAMN05216548_11454</name>
</gene>
<dbReference type="RefSeq" id="WP_092498510.1">
    <property type="nucleotide sequence ID" value="NZ_FOFG01000014.1"/>
</dbReference>
<evidence type="ECO:0000313" key="1">
    <source>
        <dbReference type="EMBL" id="SER27307.1"/>
    </source>
</evidence>
<keyword evidence="2" id="KW-1185">Reference proteome</keyword>
<name>A0A1H9MUW4_9HYPH</name>